<dbReference type="AlphaFoldDB" id="A0A1A8HC14"/>
<dbReference type="EMBL" id="HAEC01012053">
    <property type="protein sequence ID" value="SBQ80270.1"/>
    <property type="molecule type" value="Transcribed_RNA"/>
</dbReference>
<gene>
    <name evidence="2" type="primary">C8H1ORF106</name>
</gene>
<evidence type="ECO:0000256" key="1">
    <source>
        <dbReference type="SAM" id="SignalP"/>
    </source>
</evidence>
<feature type="signal peptide" evidence="1">
    <location>
        <begin position="1"/>
        <end position="20"/>
    </location>
</feature>
<sequence>QKVAGFLSLSLSGTLQCVTPTPPVPPPRQSCLFADSTPSPSEFPKRSCLLKWSASGFLTPTPRCVLQSPRPLVPTSRDQRTA</sequence>
<keyword evidence="1" id="KW-0732">Signal</keyword>
<organism evidence="2">
    <name type="scientific">Nothobranchius korthausae</name>
    <dbReference type="NCBI Taxonomy" id="1143690"/>
    <lineage>
        <taxon>Eukaryota</taxon>
        <taxon>Metazoa</taxon>
        <taxon>Chordata</taxon>
        <taxon>Craniata</taxon>
        <taxon>Vertebrata</taxon>
        <taxon>Euteleostomi</taxon>
        <taxon>Actinopterygii</taxon>
        <taxon>Neopterygii</taxon>
        <taxon>Teleostei</taxon>
        <taxon>Neoteleostei</taxon>
        <taxon>Acanthomorphata</taxon>
        <taxon>Ovalentaria</taxon>
        <taxon>Atherinomorphae</taxon>
        <taxon>Cyprinodontiformes</taxon>
        <taxon>Nothobranchiidae</taxon>
        <taxon>Nothobranchius</taxon>
    </lineage>
</organism>
<proteinExistence type="predicted"/>
<feature type="chain" id="PRO_5008371138" evidence="1">
    <location>
        <begin position="21"/>
        <end position="82"/>
    </location>
</feature>
<protein>
    <submittedName>
        <fullName evidence="2">Chromosome 1 open reading frame 106</fullName>
    </submittedName>
</protein>
<feature type="non-terminal residue" evidence="2">
    <location>
        <position position="82"/>
    </location>
</feature>
<reference evidence="2" key="2">
    <citation type="submission" date="2016-06" db="EMBL/GenBank/DDBJ databases">
        <title>The genome of a short-lived fish provides insights into sex chromosome evolution and the genetic control of aging.</title>
        <authorList>
            <person name="Reichwald K."/>
            <person name="Felder M."/>
            <person name="Petzold A."/>
            <person name="Koch P."/>
            <person name="Groth M."/>
            <person name="Platzer M."/>
        </authorList>
    </citation>
    <scope>NUCLEOTIDE SEQUENCE</scope>
    <source>
        <tissue evidence="2">Brain</tissue>
    </source>
</reference>
<reference evidence="2" key="1">
    <citation type="submission" date="2016-05" db="EMBL/GenBank/DDBJ databases">
        <authorList>
            <person name="Lavstsen T."/>
            <person name="Jespersen J.S."/>
        </authorList>
    </citation>
    <scope>NUCLEOTIDE SEQUENCE</scope>
    <source>
        <tissue evidence="2">Brain</tissue>
    </source>
</reference>
<feature type="non-terminal residue" evidence="2">
    <location>
        <position position="1"/>
    </location>
</feature>
<accession>A0A1A8HC14</accession>
<evidence type="ECO:0000313" key="2">
    <source>
        <dbReference type="EMBL" id="SBQ80270.1"/>
    </source>
</evidence>
<name>A0A1A8HC14_9TELE</name>